<dbReference type="InterPro" id="IPR051703">
    <property type="entry name" value="NF-kappa-B_Signaling_Reg"/>
</dbReference>
<dbReference type="Gene3D" id="3.90.320.10">
    <property type="match status" value="1"/>
</dbReference>
<accession>A0A6C0KS74</accession>
<dbReference type="EMBL" id="MN740968">
    <property type="protein sequence ID" value="QHU20449.1"/>
    <property type="molecule type" value="Genomic_DNA"/>
</dbReference>
<dbReference type="InterPro" id="IPR011335">
    <property type="entry name" value="Restrct_endonuc-II-like"/>
</dbReference>
<name>A0A6C0KS74_9ZZZZ</name>
<protein>
    <recommendedName>
        <fullName evidence="1">YqaJ viral recombinase domain-containing protein</fullName>
    </recommendedName>
</protein>
<reference evidence="2" key="1">
    <citation type="journal article" date="2020" name="Nature">
        <title>Giant virus diversity and host interactions through global metagenomics.</title>
        <authorList>
            <person name="Schulz F."/>
            <person name="Roux S."/>
            <person name="Paez-Espino D."/>
            <person name="Jungbluth S."/>
            <person name="Walsh D.A."/>
            <person name="Denef V.J."/>
            <person name="McMahon K.D."/>
            <person name="Konstantinidis K.T."/>
            <person name="Eloe-Fadrosh E.A."/>
            <person name="Kyrpides N.C."/>
            <person name="Woyke T."/>
        </authorList>
    </citation>
    <scope>NUCLEOTIDE SEQUENCE</scope>
    <source>
        <strain evidence="2">GVMAG-S-3300013093-109</strain>
    </source>
</reference>
<dbReference type="Pfam" id="PF09588">
    <property type="entry name" value="YqaJ"/>
    <property type="match status" value="1"/>
</dbReference>
<dbReference type="PANTHER" id="PTHR46609">
    <property type="entry name" value="EXONUCLEASE, PHAGE-TYPE/RECB, C-TERMINAL DOMAIN-CONTAINING PROTEIN"/>
    <property type="match status" value="1"/>
</dbReference>
<dbReference type="InterPro" id="IPR019080">
    <property type="entry name" value="YqaJ_viral_recombinase"/>
</dbReference>
<evidence type="ECO:0000313" key="2">
    <source>
        <dbReference type="EMBL" id="QHU20449.1"/>
    </source>
</evidence>
<dbReference type="PANTHER" id="PTHR46609:SF6">
    <property type="entry name" value="EXONUCLEASE, PHAGE-TYPE_RECB, C-TERMINAL DOMAIN-CONTAINING PROTEIN-RELATED"/>
    <property type="match status" value="1"/>
</dbReference>
<organism evidence="2">
    <name type="scientific">viral metagenome</name>
    <dbReference type="NCBI Taxonomy" id="1070528"/>
    <lineage>
        <taxon>unclassified sequences</taxon>
        <taxon>metagenomes</taxon>
        <taxon>organismal metagenomes</taxon>
    </lineage>
</organism>
<dbReference type="SUPFAM" id="SSF52980">
    <property type="entry name" value="Restriction endonuclease-like"/>
    <property type="match status" value="1"/>
</dbReference>
<sequence length="375" mass="44048">MQFKKKLTDLIDLIDNWLSDPDDDVQLQQWKEDTEWIAYSFEFSRVEQSYVDLILQLYAAQLKKKMERKQCSQMVVSKEQLDELLSRKQTEQRTPEWYAQMTNIISASELGKLFGSERERAQFVLSKTMPYQPRLMPLAVPSDHMSAFDWGIRFEPVVKQIYEAKYNAVIKDLGRMTHPVDPRCTASPDGLIYSAASNERVGHLIEIKCPVTREIDGIIPKDYYTQMQMQLHVTGMNACEYVEAVFLSKYNTLPIKEGPAFYSGFIAVIRSAERRGNQDFYYVYSPLSVDASWVPSLMEEDEIIEITPWKLYQWSEHLVLRNENWWTSIQPIFQTFWEDVEKAKRDEFSIPERASKKQKIEKCMIQFHKLDEHGN</sequence>
<proteinExistence type="predicted"/>
<feature type="domain" description="YqaJ viral recombinase" evidence="1">
    <location>
        <begin position="96"/>
        <end position="237"/>
    </location>
</feature>
<dbReference type="InterPro" id="IPR011604">
    <property type="entry name" value="PDDEXK-like_dom_sf"/>
</dbReference>
<evidence type="ECO:0000259" key="1">
    <source>
        <dbReference type="Pfam" id="PF09588"/>
    </source>
</evidence>
<dbReference type="AlphaFoldDB" id="A0A6C0KS74"/>